<dbReference type="Proteomes" id="UP000007148">
    <property type="component" value="Unassembled WGS sequence"/>
</dbReference>
<evidence type="ECO:0000313" key="2">
    <source>
        <dbReference type="EMBL" id="CCA66405.1"/>
    </source>
</evidence>
<dbReference type="EMBL" id="CAFZ01000001">
    <property type="protein sequence ID" value="CCA66405.1"/>
    <property type="molecule type" value="Genomic_DNA"/>
</dbReference>
<proteinExistence type="predicted"/>
<accession>G4T540</accession>
<feature type="region of interest" description="Disordered" evidence="1">
    <location>
        <begin position="1"/>
        <end position="20"/>
    </location>
</feature>
<keyword evidence="3" id="KW-1185">Reference proteome</keyword>
<organism evidence="2 3">
    <name type="scientific">Serendipita indica (strain DSM 11827)</name>
    <name type="common">Root endophyte fungus</name>
    <name type="synonym">Piriformospora indica</name>
    <dbReference type="NCBI Taxonomy" id="1109443"/>
    <lineage>
        <taxon>Eukaryota</taxon>
        <taxon>Fungi</taxon>
        <taxon>Dikarya</taxon>
        <taxon>Basidiomycota</taxon>
        <taxon>Agaricomycotina</taxon>
        <taxon>Agaricomycetes</taxon>
        <taxon>Sebacinales</taxon>
        <taxon>Serendipitaceae</taxon>
        <taxon>Serendipita</taxon>
    </lineage>
</organism>
<evidence type="ECO:0000256" key="1">
    <source>
        <dbReference type="SAM" id="MobiDB-lite"/>
    </source>
</evidence>
<dbReference type="AlphaFoldDB" id="G4T540"/>
<name>G4T540_SERID</name>
<dbReference type="InParanoid" id="G4T540"/>
<gene>
    <name evidence="2" type="ORF">PIIN_00091</name>
</gene>
<comment type="caution">
    <text evidence="2">The sequence shown here is derived from an EMBL/GenBank/DDBJ whole genome shotgun (WGS) entry which is preliminary data.</text>
</comment>
<evidence type="ECO:0000313" key="3">
    <source>
        <dbReference type="Proteomes" id="UP000007148"/>
    </source>
</evidence>
<dbReference type="HOGENOM" id="CLU_1897003_0_0_1"/>
<protein>
    <submittedName>
        <fullName evidence="2">Uncharacterized protein</fullName>
    </submittedName>
</protein>
<sequence length="134" mass="14900">MGPDDAKFHRRTAFGPPSEAFSPSEFAQIAAVSKSEIIQAVHDLWQQNPDIQQQSISEEMNLTEVDPMIANILSRSNLRAVFSKRYEEHAIKHSPGSPLSPLGTDQKTTQLLRTLEKAELRHWPYAASSTKGGT</sequence>
<reference evidence="2 3" key="1">
    <citation type="journal article" date="2011" name="PLoS Pathog.">
        <title>Endophytic Life Strategies Decoded by Genome and Transcriptome Analyses of the Mutualistic Root Symbiont Piriformospora indica.</title>
        <authorList>
            <person name="Zuccaro A."/>
            <person name="Lahrmann U."/>
            <person name="Guldener U."/>
            <person name="Langen G."/>
            <person name="Pfiffi S."/>
            <person name="Biedenkopf D."/>
            <person name="Wong P."/>
            <person name="Samans B."/>
            <person name="Grimm C."/>
            <person name="Basiewicz M."/>
            <person name="Murat C."/>
            <person name="Martin F."/>
            <person name="Kogel K.H."/>
        </authorList>
    </citation>
    <scope>NUCLEOTIDE SEQUENCE [LARGE SCALE GENOMIC DNA]</scope>
    <source>
        <strain evidence="2 3">DSM 11827</strain>
    </source>
</reference>